<dbReference type="Gene3D" id="3.90.70.10">
    <property type="entry name" value="Cysteine proteinases"/>
    <property type="match status" value="1"/>
</dbReference>
<dbReference type="Pfam" id="PF00443">
    <property type="entry name" value="UCH"/>
    <property type="match status" value="1"/>
</dbReference>
<accession>A0A9Q0H5J9</accession>
<dbReference type="InterPro" id="IPR018200">
    <property type="entry name" value="USP_CS"/>
</dbReference>
<dbReference type="GO" id="GO:0005634">
    <property type="term" value="C:nucleus"/>
    <property type="evidence" value="ECO:0007669"/>
    <property type="project" value="TreeGrafter"/>
</dbReference>
<feature type="region of interest" description="Disordered" evidence="8">
    <location>
        <begin position="520"/>
        <end position="539"/>
    </location>
</feature>
<dbReference type="SUPFAM" id="SSF54001">
    <property type="entry name" value="Cysteine proteinases"/>
    <property type="match status" value="1"/>
</dbReference>
<dbReference type="PROSITE" id="PS00972">
    <property type="entry name" value="USP_1"/>
    <property type="match status" value="1"/>
</dbReference>
<evidence type="ECO:0000256" key="4">
    <source>
        <dbReference type="ARBA" id="ARBA00022801"/>
    </source>
</evidence>
<comment type="function">
    <text evidence="6 7">Recognizes and hydrolyzes the peptide bond at the C-terminal Gly of ubiquitin. Involved in the processing of poly-ubiquitin precursors as well as that of ubiquitinated proteins.</text>
</comment>
<dbReference type="CDD" id="cd02661">
    <property type="entry name" value="Peptidase_C19E"/>
    <property type="match status" value="1"/>
</dbReference>
<dbReference type="InterPro" id="IPR038765">
    <property type="entry name" value="Papain-like_cys_pep_sf"/>
</dbReference>
<evidence type="ECO:0000256" key="3">
    <source>
        <dbReference type="ARBA" id="ARBA00022786"/>
    </source>
</evidence>
<evidence type="ECO:0000259" key="9">
    <source>
        <dbReference type="PROSITE" id="PS50235"/>
    </source>
</evidence>
<evidence type="ECO:0000313" key="10">
    <source>
        <dbReference type="EMBL" id="KAJ4959021.1"/>
    </source>
</evidence>
<dbReference type="InterPro" id="IPR001394">
    <property type="entry name" value="Peptidase_C19_UCH"/>
</dbReference>
<dbReference type="OrthoDB" id="420187at2759"/>
<gene>
    <name evidence="10" type="ORF">NE237_026132</name>
</gene>
<sequence>MEIPNNQKPLSVFFAPFKAFRRFDSIRNSSNLFLMASSQVSRTVPLRPPPTETLDSLMPILSSPTRLETLDDGASITSCSTPAVTGQRDVSISSSSIPSSTPPVDSLDEQVMDTSSCSWLSPTEANPAFSFSPKNSFVWRSSEFSSLASRPYGEIKPTMMGAGLENLGNTCFLNAILQCFTHTVPFVQGLRSWNHTTQCDGSANGFCVLCTLRDHIELSLASSGGVISPLKLVENLTNLSSSFVRFQQEDAHEFLQCLLDRLDSCCLDPNLENQSLSLQENSIVKQIFGGRLRSQLRCCNCGHCSDTFEPLIDLSLEIEDVDSLACALQSFTMVEKIDPETRFTCENCKQQVSVEKQLTLYQAPSVAAFHLKRFKSDGSSVEKINKHVAYPLELDLQSYTSSTHNNNVELKYELYAVVVHVGSSPWSGHYFCFIRSSPHTWHRLDDSKVTIVEEDYVLSQKAYILFYARQGLPWFSTLMETQNKCVGASSRTNSPKSVLDDVDGMCATFPLKASTFSVEDEAKKDAEEMNSARPREVDESGNDALIDEARIDAQRRSTVSNTETSNCNEKVDDPRSGAQRTGIKSPVEAISCGLEVRATRNDACVPQTPPRSPSPDIYSEEPPELIYSIPRDHLRIKNAAKRTSGSKALEDWKKKEACKLTRSMPSSRGSQLIKAVLGPHSEGSLNRKKRRRMSDCGKLSPGSLICTVISELF</sequence>
<evidence type="ECO:0000256" key="8">
    <source>
        <dbReference type="SAM" id="MobiDB-lite"/>
    </source>
</evidence>
<dbReference type="FunFam" id="3.90.70.10:FF:000116">
    <property type="entry name" value="Ubiquitin carboxyl-terminal hydrolase 20"/>
    <property type="match status" value="1"/>
</dbReference>
<evidence type="ECO:0000256" key="6">
    <source>
        <dbReference type="ARBA" id="ARBA00037450"/>
    </source>
</evidence>
<keyword evidence="11" id="KW-1185">Reference proteome</keyword>
<reference evidence="10" key="1">
    <citation type="journal article" date="2023" name="Plant J.">
        <title>The genome of the king protea, Protea cynaroides.</title>
        <authorList>
            <person name="Chang J."/>
            <person name="Duong T.A."/>
            <person name="Schoeman C."/>
            <person name="Ma X."/>
            <person name="Roodt D."/>
            <person name="Barker N."/>
            <person name="Li Z."/>
            <person name="Van de Peer Y."/>
            <person name="Mizrachi E."/>
        </authorList>
    </citation>
    <scope>NUCLEOTIDE SEQUENCE</scope>
    <source>
        <tissue evidence="10">Young leaves</tissue>
    </source>
</reference>
<name>A0A9Q0H5J9_9MAGN</name>
<dbReference type="AlphaFoldDB" id="A0A9Q0H5J9"/>
<feature type="compositionally biased region" description="Low complexity" evidence="8">
    <location>
        <begin position="89"/>
        <end position="105"/>
    </location>
</feature>
<proteinExistence type="inferred from homology"/>
<dbReference type="PANTHER" id="PTHR24006:SF747">
    <property type="entry name" value="UBIQUITIN CARBOXYL-TERMINAL HYDROLASE 20"/>
    <property type="match status" value="1"/>
</dbReference>
<evidence type="ECO:0000313" key="11">
    <source>
        <dbReference type="Proteomes" id="UP001141806"/>
    </source>
</evidence>
<keyword evidence="2 7" id="KW-0645">Protease</keyword>
<evidence type="ECO:0000256" key="7">
    <source>
        <dbReference type="RuleBase" id="RU366025"/>
    </source>
</evidence>
<dbReference type="PANTHER" id="PTHR24006">
    <property type="entry name" value="UBIQUITIN CARBOXYL-TERMINAL HYDROLASE"/>
    <property type="match status" value="1"/>
</dbReference>
<keyword evidence="4 7" id="KW-0378">Hydrolase</keyword>
<dbReference type="PROSITE" id="PS00973">
    <property type="entry name" value="USP_2"/>
    <property type="match status" value="1"/>
</dbReference>
<feature type="region of interest" description="Disordered" evidence="8">
    <location>
        <begin position="552"/>
        <end position="584"/>
    </location>
</feature>
<evidence type="ECO:0000256" key="1">
    <source>
        <dbReference type="ARBA" id="ARBA00009085"/>
    </source>
</evidence>
<dbReference type="InterPro" id="IPR028889">
    <property type="entry name" value="USP"/>
</dbReference>
<dbReference type="GO" id="GO:0016579">
    <property type="term" value="P:protein deubiquitination"/>
    <property type="evidence" value="ECO:0007669"/>
    <property type="project" value="InterPro"/>
</dbReference>
<feature type="domain" description="USP" evidence="9">
    <location>
        <begin position="162"/>
        <end position="470"/>
    </location>
</feature>
<dbReference type="GO" id="GO:0005829">
    <property type="term" value="C:cytosol"/>
    <property type="evidence" value="ECO:0007669"/>
    <property type="project" value="TreeGrafter"/>
</dbReference>
<dbReference type="GO" id="GO:0004843">
    <property type="term" value="F:cysteine-type deubiquitinase activity"/>
    <property type="evidence" value="ECO:0007669"/>
    <property type="project" value="UniProtKB-UniRule"/>
</dbReference>
<comment type="catalytic activity">
    <reaction evidence="7">
        <text>Thiol-dependent hydrolysis of ester, thioester, amide, peptide and isopeptide bonds formed by the C-terminal Gly of ubiquitin (a 76-residue protein attached to proteins as an intracellular targeting signal).</text>
        <dbReference type="EC" id="3.4.19.12"/>
    </reaction>
</comment>
<organism evidence="10 11">
    <name type="scientific">Protea cynaroides</name>
    <dbReference type="NCBI Taxonomy" id="273540"/>
    <lineage>
        <taxon>Eukaryota</taxon>
        <taxon>Viridiplantae</taxon>
        <taxon>Streptophyta</taxon>
        <taxon>Embryophyta</taxon>
        <taxon>Tracheophyta</taxon>
        <taxon>Spermatophyta</taxon>
        <taxon>Magnoliopsida</taxon>
        <taxon>Proteales</taxon>
        <taxon>Proteaceae</taxon>
        <taxon>Protea</taxon>
    </lineage>
</organism>
<feature type="compositionally biased region" description="Polar residues" evidence="8">
    <location>
        <begin position="556"/>
        <end position="568"/>
    </location>
</feature>
<keyword evidence="5 7" id="KW-0788">Thiol protease</keyword>
<comment type="similarity">
    <text evidence="1 7">Belongs to the peptidase C19 family.</text>
</comment>
<keyword evidence="3 7" id="KW-0833">Ubl conjugation pathway</keyword>
<evidence type="ECO:0000256" key="2">
    <source>
        <dbReference type="ARBA" id="ARBA00022670"/>
    </source>
</evidence>
<dbReference type="PROSITE" id="PS50235">
    <property type="entry name" value="USP_3"/>
    <property type="match status" value="1"/>
</dbReference>
<dbReference type="InterPro" id="IPR050164">
    <property type="entry name" value="Peptidase_C19"/>
</dbReference>
<dbReference type="GO" id="GO:0006508">
    <property type="term" value="P:proteolysis"/>
    <property type="evidence" value="ECO:0007669"/>
    <property type="project" value="UniProtKB-KW"/>
</dbReference>
<dbReference type="EC" id="3.4.19.12" evidence="7"/>
<feature type="region of interest" description="Disordered" evidence="8">
    <location>
        <begin position="87"/>
        <end position="108"/>
    </location>
</feature>
<dbReference type="EMBL" id="JAMYWD010000010">
    <property type="protein sequence ID" value="KAJ4959021.1"/>
    <property type="molecule type" value="Genomic_DNA"/>
</dbReference>
<dbReference type="Proteomes" id="UP001141806">
    <property type="component" value="Unassembled WGS sequence"/>
</dbReference>
<protein>
    <recommendedName>
        <fullName evidence="7">Ubiquitin carboxyl-terminal hydrolase</fullName>
        <ecNumber evidence="7">3.4.19.12</ecNumber>
    </recommendedName>
</protein>
<evidence type="ECO:0000256" key="5">
    <source>
        <dbReference type="ARBA" id="ARBA00022807"/>
    </source>
</evidence>
<comment type="caution">
    <text evidence="10">The sequence shown here is derived from an EMBL/GenBank/DDBJ whole genome shotgun (WGS) entry which is preliminary data.</text>
</comment>